<dbReference type="EMBL" id="BSYO01000004">
    <property type="protein sequence ID" value="GMH03305.1"/>
    <property type="molecule type" value="Genomic_DNA"/>
</dbReference>
<name>A0AAD3S2P4_NEPGR</name>
<sequence>MPCGTYLSSQWSRSKPLWPEELCVFKTGLLFQGCALSCYKGLSRLDTIPVDRISDRGSAAELLFAAWPAGIKGHLALIPSAGSLLSERPLGS</sequence>
<evidence type="ECO:0000313" key="2">
    <source>
        <dbReference type="Proteomes" id="UP001279734"/>
    </source>
</evidence>
<keyword evidence="2" id="KW-1185">Reference proteome</keyword>
<proteinExistence type="predicted"/>
<accession>A0AAD3S2P4</accession>
<comment type="caution">
    <text evidence="1">The sequence shown here is derived from an EMBL/GenBank/DDBJ whole genome shotgun (WGS) entry which is preliminary data.</text>
</comment>
<organism evidence="1 2">
    <name type="scientific">Nepenthes gracilis</name>
    <name type="common">Slender pitcher plant</name>
    <dbReference type="NCBI Taxonomy" id="150966"/>
    <lineage>
        <taxon>Eukaryota</taxon>
        <taxon>Viridiplantae</taxon>
        <taxon>Streptophyta</taxon>
        <taxon>Embryophyta</taxon>
        <taxon>Tracheophyta</taxon>
        <taxon>Spermatophyta</taxon>
        <taxon>Magnoliopsida</taxon>
        <taxon>eudicotyledons</taxon>
        <taxon>Gunneridae</taxon>
        <taxon>Pentapetalae</taxon>
        <taxon>Caryophyllales</taxon>
        <taxon>Nepenthaceae</taxon>
        <taxon>Nepenthes</taxon>
    </lineage>
</organism>
<reference evidence="1" key="1">
    <citation type="submission" date="2023-05" db="EMBL/GenBank/DDBJ databases">
        <title>Nepenthes gracilis genome sequencing.</title>
        <authorList>
            <person name="Fukushima K."/>
        </authorList>
    </citation>
    <scope>NUCLEOTIDE SEQUENCE</scope>
    <source>
        <strain evidence="1">SING2019-196</strain>
    </source>
</reference>
<dbReference type="Proteomes" id="UP001279734">
    <property type="component" value="Unassembled WGS sequence"/>
</dbReference>
<protein>
    <submittedName>
        <fullName evidence="1">Uncharacterized protein</fullName>
    </submittedName>
</protein>
<evidence type="ECO:0000313" key="1">
    <source>
        <dbReference type="EMBL" id="GMH03305.1"/>
    </source>
</evidence>
<gene>
    <name evidence="1" type="ORF">Nepgr_005144</name>
</gene>
<dbReference type="AlphaFoldDB" id="A0AAD3S2P4"/>